<evidence type="ECO:0000256" key="2">
    <source>
        <dbReference type="ARBA" id="ARBA00022649"/>
    </source>
</evidence>
<accession>A0ABT6D628</accession>
<evidence type="ECO:0000313" key="3">
    <source>
        <dbReference type="EMBL" id="MDF9300989.1"/>
    </source>
</evidence>
<protein>
    <submittedName>
        <fullName evidence="3">Type II toxin-antitoxin system RelB/DinJ family antitoxin</fullName>
    </submittedName>
</protein>
<proteinExistence type="inferred from homology"/>
<evidence type="ECO:0000256" key="1">
    <source>
        <dbReference type="ARBA" id="ARBA00010562"/>
    </source>
</evidence>
<evidence type="ECO:0000313" key="4">
    <source>
        <dbReference type="Proteomes" id="UP001146336"/>
    </source>
</evidence>
<dbReference type="EMBL" id="JAOZFC020000004">
    <property type="protein sequence ID" value="MDF9300989.1"/>
    <property type="molecule type" value="Genomic_DNA"/>
</dbReference>
<dbReference type="Pfam" id="PF04221">
    <property type="entry name" value="RelB"/>
    <property type="match status" value="1"/>
</dbReference>
<dbReference type="NCBIfam" id="TIGR02384">
    <property type="entry name" value="RelB_DinJ"/>
    <property type="match status" value="1"/>
</dbReference>
<dbReference type="RefSeq" id="WP_199404481.1">
    <property type="nucleotide sequence ID" value="NZ_JAOZFC020000004.1"/>
</dbReference>
<gene>
    <name evidence="3" type="ORF">OIT47_012020</name>
</gene>
<comment type="similarity">
    <text evidence="1">Belongs to the RelB/DinJ antitoxin family.</text>
</comment>
<sequence length="98" mass="11003">MAANAPKSEVVQARLEKDVKEQGNRILQDLGLDASTAINMFYHQIILQGGLPFSVKLSEKVDDEIRRRIIKAEAQEFGLIPDDSEEITSGEDLNKYWG</sequence>
<dbReference type="InterPro" id="IPR007337">
    <property type="entry name" value="RelB/DinJ"/>
</dbReference>
<dbReference type="Gene3D" id="1.10.1220.10">
    <property type="entry name" value="Met repressor-like"/>
    <property type="match status" value="1"/>
</dbReference>
<dbReference type="PANTHER" id="PTHR38781">
    <property type="entry name" value="ANTITOXIN DINJ-RELATED"/>
    <property type="match status" value="1"/>
</dbReference>
<organism evidence="3 4">
    <name type="scientific">Weissella fermenti</name>
    <dbReference type="NCBI Taxonomy" id="2987699"/>
    <lineage>
        <taxon>Bacteria</taxon>
        <taxon>Bacillati</taxon>
        <taxon>Bacillota</taxon>
        <taxon>Bacilli</taxon>
        <taxon>Lactobacillales</taxon>
        <taxon>Lactobacillaceae</taxon>
        <taxon>Weissella</taxon>
    </lineage>
</organism>
<keyword evidence="4" id="KW-1185">Reference proteome</keyword>
<comment type="caution">
    <text evidence="3">The sequence shown here is derived from an EMBL/GenBank/DDBJ whole genome shotgun (WGS) entry which is preliminary data.</text>
</comment>
<reference evidence="3" key="1">
    <citation type="submission" date="2023-03" db="EMBL/GenBank/DDBJ databases">
        <title>Comparative genomics of Weissella fermenti BK2, and weissella type species.</title>
        <authorList>
            <person name="Lee J.K."/>
            <person name="Baek J.H."/>
            <person name="Kim J.M."/>
            <person name="Choi D.G."/>
            <person name="Jeon C.O."/>
        </authorList>
    </citation>
    <scope>NUCLEOTIDE SEQUENCE</scope>
    <source>
        <strain evidence="3">BK2</strain>
    </source>
</reference>
<dbReference type="Proteomes" id="UP001146336">
    <property type="component" value="Unassembled WGS sequence"/>
</dbReference>
<dbReference type="PANTHER" id="PTHR38781:SF1">
    <property type="entry name" value="ANTITOXIN DINJ-RELATED"/>
    <property type="match status" value="1"/>
</dbReference>
<dbReference type="InterPro" id="IPR013321">
    <property type="entry name" value="Arc_rbn_hlx_hlx"/>
</dbReference>
<keyword evidence="2" id="KW-1277">Toxin-antitoxin system</keyword>
<name>A0ABT6D628_9LACO</name>